<proteinExistence type="predicted"/>
<organism evidence="1">
    <name type="scientific">freshwater metagenome</name>
    <dbReference type="NCBI Taxonomy" id="449393"/>
    <lineage>
        <taxon>unclassified sequences</taxon>
        <taxon>metagenomes</taxon>
        <taxon>ecological metagenomes</taxon>
    </lineage>
</organism>
<accession>A0A6J7FSS8</accession>
<dbReference type="SUPFAM" id="SSF52402">
    <property type="entry name" value="Adenine nucleotide alpha hydrolases-like"/>
    <property type="match status" value="1"/>
</dbReference>
<name>A0A6J7FSS8_9ZZZZ</name>
<reference evidence="1" key="1">
    <citation type="submission" date="2020-05" db="EMBL/GenBank/DDBJ databases">
        <authorList>
            <person name="Chiriac C."/>
            <person name="Salcher M."/>
            <person name="Ghai R."/>
            <person name="Kavagutti S V."/>
        </authorList>
    </citation>
    <scope>NUCLEOTIDE SEQUENCE</scope>
</reference>
<dbReference type="Gene3D" id="3.40.50.620">
    <property type="entry name" value="HUPs"/>
    <property type="match status" value="1"/>
</dbReference>
<sequence>MHMGRVLIVANETLRSEELYDAVLARAAAGHTLRFVVPLRIPRYAELGGLSMYGFVSLEAADADAVERDGCARLDEVLARLDRDGVRATGRVRCVDPMAAIDRELERHLVDEIIVSTKARAISRWLGVDLPRRVERRFAAVKVTTIENRVRVNAVAG</sequence>
<dbReference type="InterPro" id="IPR014729">
    <property type="entry name" value="Rossmann-like_a/b/a_fold"/>
</dbReference>
<dbReference type="AlphaFoldDB" id="A0A6J7FSS8"/>
<protein>
    <submittedName>
        <fullName evidence="1">Unannotated protein</fullName>
    </submittedName>
</protein>
<gene>
    <name evidence="1" type="ORF">UFOPK3543_00721</name>
</gene>
<evidence type="ECO:0000313" key="1">
    <source>
        <dbReference type="EMBL" id="CAB4898481.1"/>
    </source>
</evidence>
<dbReference type="EMBL" id="CAFBMH010000017">
    <property type="protein sequence ID" value="CAB4898481.1"/>
    <property type="molecule type" value="Genomic_DNA"/>
</dbReference>